<evidence type="ECO:0000313" key="8">
    <source>
        <dbReference type="EMBL" id="PHV64908.1"/>
    </source>
</evidence>
<dbReference type="InterPro" id="IPR002397">
    <property type="entry name" value="Cyt_P450_B"/>
</dbReference>
<keyword evidence="2 7" id="KW-0349">Heme</keyword>
<keyword evidence="6 7" id="KW-0503">Monooxygenase</keyword>
<evidence type="ECO:0000256" key="6">
    <source>
        <dbReference type="ARBA" id="ARBA00023033"/>
    </source>
</evidence>
<dbReference type="PROSITE" id="PS00086">
    <property type="entry name" value="CYTOCHROME_P450"/>
    <property type="match status" value="1"/>
</dbReference>
<dbReference type="InterPro" id="IPR017972">
    <property type="entry name" value="Cyt_P450_CS"/>
</dbReference>
<dbReference type="SUPFAM" id="SSF48264">
    <property type="entry name" value="Cytochrome P450"/>
    <property type="match status" value="1"/>
</dbReference>
<reference evidence="8 9" key="1">
    <citation type="submission" date="2017-10" db="EMBL/GenBank/DDBJ databases">
        <title>The draft genome sequence of Williamsia sp. BULT 1.1 isolated from the semi-arid grassland soils from South Africa.</title>
        <authorList>
            <person name="Kabwe M.H."/>
            <person name="Govender N."/>
            <person name="Mutseka Lunga P."/>
            <person name="Vikram S."/>
            <person name="Makhalanyane T.P."/>
        </authorList>
    </citation>
    <scope>NUCLEOTIDE SEQUENCE [LARGE SCALE GENOMIC DNA]</scope>
    <source>
        <strain evidence="8 9">BULT 1.1</strain>
    </source>
</reference>
<dbReference type="GO" id="GO:0020037">
    <property type="term" value="F:heme binding"/>
    <property type="evidence" value="ECO:0007669"/>
    <property type="project" value="InterPro"/>
</dbReference>
<dbReference type="PANTHER" id="PTHR46696:SF6">
    <property type="entry name" value="P450, PUTATIVE (EUROFUNG)-RELATED"/>
    <property type="match status" value="1"/>
</dbReference>
<evidence type="ECO:0000313" key="9">
    <source>
        <dbReference type="Proteomes" id="UP000225108"/>
    </source>
</evidence>
<proteinExistence type="inferred from homology"/>
<dbReference type="PRINTS" id="PR00385">
    <property type="entry name" value="P450"/>
</dbReference>
<dbReference type="PANTHER" id="PTHR46696">
    <property type="entry name" value="P450, PUTATIVE (EUROFUNG)-RELATED"/>
    <property type="match status" value="1"/>
</dbReference>
<evidence type="ECO:0000256" key="3">
    <source>
        <dbReference type="ARBA" id="ARBA00022723"/>
    </source>
</evidence>
<evidence type="ECO:0000256" key="1">
    <source>
        <dbReference type="ARBA" id="ARBA00010617"/>
    </source>
</evidence>
<dbReference type="Pfam" id="PF00067">
    <property type="entry name" value="p450"/>
    <property type="match status" value="1"/>
</dbReference>
<accession>A0A2G3PGH8</accession>
<keyword evidence="4 7" id="KW-0560">Oxidoreductase</keyword>
<dbReference type="AlphaFoldDB" id="A0A2G3PGH8"/>
<dbReference type="PRINTS" id="PR00359">
    <property type="entry name" value="BP450"/>
</dbReference>
<dbReference type="GO" id="GO:0016705">
    <property type="term" value="F:oxidoreductase activity, acting on paired donors, with incorporation or reduction of molecular oxygen"/>
    <property type="evidence" value="ECO:0007669"/>
    <property type="project" value="InterPro"/>
</dbReference>
<evidence type="ECO:0000256" key="2">
    <source>
        <dbReference type="ARBA" id="ARBA00022617"/>
    </source>
</evidence>
<sequence length="422" mass="47202">MSLMTTASSDVAELRAKYRRDYDPYNKVGIQAQLDEIADRRREVPISYSMRGNGCWVLTKYDDISSVLRRNNRGFVSFPNDPDGENVQGAKKALIPIELDGSRHKQFRQLLDPLFAPKRVASLEGRLYEAANDLIDGFIERGSCDFVTEFAMPFPGATFLAIMGWPDEDLPLLNGWVAAIHHGVIGGTEEESAQARGDAVSQMRDYVLAIIAERRDAPRDDVTSHILQAEIDGAPMSDDDLFDLFLLLMLAGLDTVQSVLAQSFVYLGTNPDKWDEMFSDPDLLAPAIEELLRWSAPAVPTRTVTDESIVVGDLTLPKGERVHFPLAAANRDPEYYENPDEIQFDRSPKPHLAFGMGPHRCLGVHLARLELRIAFTELRRRIPTFTLDTVAGEPAEHLGLSWGVDHVHLQFPAGRRERAVHD</sequence>
<comment type="similarity">
    <text evidence="1 7">Belongs to the cytochrome P450 family.</text>
</comment>
<evidence type="ECO:0000256" key="7">
    <source>
        <dbReference type="RuleBase" id="RU000461"/>
    </source>
</evidence>
<name>A0A2G3PGH8_WILMA</name>
<protein>
    <submittedName>
        <fullName evidence="8">Cytochrome P450</fullName>
    </submittedName>
</protein>
<evidence type="ECO:0000256" key="5">
    <source>
        <dbReference type="ARBA" id="ARBA00023004"/>
    </source>
</evidence>
<dbReference type="Proteomes" id="UP000225108">
    <property type="component" value="Unassembled WGS sequence"/>
</dbReference>
<dbReference type="Gene3D" id="1.10.630.10">
    <property type="entry name" value="Cytochrome P450"/>
    <property type="match status" value="1"/>
</dbReference>
<dbReference type="EMBL" id="PEBD01000011">
    <property type="protein sequence ID" value="PHV64908.1"/>
    <property type="molecule type" value="Genomic_DNA"/>
</dbReference>
<dbReference type="GO" id="GO:0004497">
    <property type="term" value="F:monooxygenase activity"/>
    <property type="evidence" value="ECO:0007669"/>
    <property type="project" value="UniProtKB-KW"/>
</dbReference>
<comment type="caution">
    <text evidence="8">The sequence shown here is derived from an EMBL/GenBank/DDBJ whole genome shotgun (WGS) entry which is preliminary data.</text>
</comment>
<gene>
    <name evidence="8" type="ORF">CSW57_21835</name>
</gene>
<dbReference type="GO" id="GO:0005506">
    <property type="term" value="F:iron ion binding"/>
    <property type="evidence" value="ECO:0007669"/>
    <property type="project" value="InterPro"/>
</dbReference>
<keyword evidence="3 7" id="KW-0479">Metal-binding</keyword>
<keyword evidence="5 7" id="KW-0408">Iron</keyword>
<evidence type="ECO:0000256" key="4">
    <source>
        <dbReference type="ARBA" id="ARBA00023002"/>
    </source>
</evidence>
<dbReference type="InterPro" id="IPR001128">
    <property type="entry name" value="Cyt_P450"/>
</dbReference>
<dbReference type="InterPro" id="IPR036396">
    <property type="entry name" value="Cyt_P450_sf"/>
</dbReference>
<organism evidence="8 9">
    <name type="scientific">Williamsia marianensis</name>
    <dbReference type="NCBI Taxonomy" id="85044"/>
    <lineage>
        <taxon>Bacteria</taxon>
        <taxon>Bacillati</taxon>
        <taxon>Actinomycetota</taxon>
        <taxon>Actinomycetes</taxon>
        <taxon>Mycobacteriales</taxon>
        <taxon>Nocardiaceae</taxon>
        <taxon>Williamsia</taxon>
    </lineage>
</organism>